<reference evidence="2 3" key="1">
    <citation type="submission" date="2018-04" db="EMBL/GenBank/DDBJ databases">
        <title>Marixanthomonas spongiae HN-E44 sp. nov., isolated from a marine sponge.</title>
        <authorList>
            <person name="Luo L."/>
            <person name="Zhuang L."/>
        </authorList>
    </citation>
    <scope>NUCLEOTIDE SEQUENCE [LARGE SCALE GENOMIC DNA]</scope>
    <source>
        <strain evidence="2 3">HN-E44</strain>
    </source>
</reference>
<comment type="caution">
    <text evidence="2">The sequence shown here is derived from an EMBL/GenBank/DDBJ whole genome shotgun (WGS) entry which is preliminary data.</text>
</comment>
<feature type="chain" id="PRO_5015781031" evidence="1">
    <location>
        <begin position="22"/>
        <end position="404"/>
    </location>
</feature>
<gene>
    <name evidence="2" type="ORF">DDV96_14335</name>
</gene>
<dbReference type="RefSeq" id="WP_116695464.1">
    <property type="nucleotide sequence ID" value="NZ_QEHR01000011.1"/>
</dbReference>
<accession>A0A2U0HW49</accession>
<dbReference type="AlphaFoldDB" id="A0A2U0HW49"/>
<evidence type="ECO:0000256" key="1">
    <source>
        <dbReference type="SAM" id="SignalP"/>
    </source>
</evidence>
<keyword evidence="3" id="KW-1185">Reference proteome</keyword>
<evidence type="ECO:0000313" key="3">
    <source>
        <dbReference type="Proteomes" id="UP000245962"/>
    </source>
</evidence>
<dbReference type="Proteomes" id="UP000245962">
    <property type="component" value="Unassembled WGS sequence"/>
</dbReference>
<proteinExistence type="predicted"/>
<feature type="signal peptide" evidence="1">
    <location>
        <begin position="1"/>
        <end position="21"/>
    </location>
</feature>
<dbReference type="EMBL" id="QEHR01000011">
    <property type="protein sequence ID" value="PVW13092.1"/>
    <property type="molecule type" value="Genomic_DNA"/>
</dbReference>
<sequence>MKKLIYPAVALSLFFASCSSDDDAVIDDQNIDIPSNYVFERGGESTVQYKGQTTRLQMTAELVKSFMDFDTATEESLLNMFAHEKGANDFENSDLNASGKNIKSKTAASATYFSTNAVESAAIKADFESFISQQVNVVFPNENTVAEPGVAGQVADGSKVRYVDGKGLENNQAFAKGMMGALLADQMLNNYLSTAVLDEATNREDNDNNVLDGDNNYTTMEHKWDEAYGYLYGDPSIPTANPNSVLGDSDDRLLFGYLGVVNSDDDFAGLAQTIFDAFKTGRAAIVAGDYQLRDEQIDIIKEGVSTIIAVRAIHYLQAGKNAIAEGNVKGSFHALSEGYGFLYSLRFTQNPATGAPYVSPAEINEFKTQLMARNGFWDVTPETLDNISEAIASAFNFTVAEAAN</sequence>
<dbReference type="Pfam" id="PF16148">
    <property type="entry name" value="DUF4856"/>
    <property type="match status" value="1"/>
</dbReference>
<evidence type="ECO:0000313" key="2">
    <source>
        <dbReference type="EMBL" id="PVW13092.1"/>
    </source>
</evidence>
<name>A0A2U0HW49_9FLAO</name>
<keyword evidence="1" id="KW-0732">Signal</keyword>
<dbReference type="PROSITE" id="PS51257">
    <property type="entry name" value="PROKAR_LIPOPROTEIN"/>
    <property type="match status" value="1"/>
</dbReference>
<dbReference type="InterPro" id="IPR032331">
    <property type="entry name" value="DUF4856"/>
</dbReference>
<dbReference type="OrthoDB" id="5498726at2"/>
<organism evidence="2 3">
    <name type="scientific">Marixanthomonas spongiae</name>
    <dbReference type="NCBI Taxonomy" id="2174845"/>
    <lineage>
        <taxon>Bacteria</taxon>
        <taxon>Pseudomonadati</taxon>
        <taxon>Bacteroidota</taxon>
        <taxon>Flavobacteriia</taxon>
        <taxon>Flavobacteriales</taxon>
        <taxon>Flavobacteriaceae</taxon>
        <taxon>Marixanthomonas</taxon>
    </lineage>
</organism>
<protein>
    <submittedName>
        <fullName evidence="2">DUF4856 domain-containing protein</fullName>
    </submittedName>
</protein>